<name>A0ABM5FU91_9SAUR</name>
<evidence type="ECO:0000256" key="1">
    <source>
        <dbReference type="SAM" id="MobiDB-lite"/>
    </source>
</evidence>
<protein>
    <submittedName>
        <fullName evidence="3">Phorbol-12-myristate-13-acetate-induced protein 1</fullName>
    </submittedName>
</protein>
<dbReference type="PANTHER" id="PTHR14299">
    <property type="entry name" value="PHORBOL-12-MYRISTATE-13-ACETATE-INDUCED PROTEIN 1"/>
    <property type="match status" value="1"/>
</dbReference>
<dbReference type="InterPro" id="IPR024140">
    <property type="entry name" value="Noxa"/>
</dbReference>
<reference evidence="3" key="2">
    <citation type="submission" date="2025-08" db="UniProtKB">
        <authorList>
            <consortium name="RefSeq"/>
        </authorList>
    </citation>
    <scope>IDENTIFICATION</scope>
</reference>
<sequence length="56" mass="6340">MMPSKALRKPAPPNAELPPESEVVTDCALQLRKIGDKWNLRQRILNLISKLFRPGT</sequence>
<reference evidence="2" key="1">
    <citation type="submission" date="2025-05" db="UniProtKB">
        <authorList>
            <consortium name="RefSeq"/>
        </authorList>
    </citation>
    <scope>NUCLEOTIDE SEQUENCE [LARGE SCALE GENOMIC DNA]</scope>
</reference>
<dbReference type="GeneID" id="140704999"/>
<gene>
    <name evidence="3" type="primary">PMAIP1</name>
</gene>
<dbReference type="Pfam" id="PF15150">
    <property type="entry name" value="PMAIP1"/>
    <property type="match status" value="1"/>
</dbReference>
<dbReference type="Proteomes" id="UP001652642">
    <property type="component" value="Chromosome 2"/>
</dbReference>
<dbReference type="RefSeq" id="XP_072848972.1">
    <property type="nucleotide sequence ID" value="XM_072992871.1"/>
</dbReference>
<evidence type="ECO:0000313" key="2">
    <source>
        <dbReference type="Proteomes" id="UP001652642"/>
    </source>
</evidence>
<accession>A0ABM5FU91</accession>
<feature type="region of interest" description="Disordered" evidence="1">
    <location>
        <begin position="1"/>
        <end position="22"/>
    </location>
</feature>
<evidence type="ECO:0000313" key="3">
    <source>
        <dbReference type="RefSeq" id="XP_072848972.1"/>
    </source>
</evidence>
<organism evidence="2 3">
    <name type="scientific">Pogona vitticeps</name>
    <name type="common">central bearded dragon</name>
    <dbReference type="NCBI Taxonomy" id="103695"/>
    <lineage>
        <taxon>Eukaryota</taxon>
        <taxon>Metazoa</taxon>
        <taxon>Chordata</taxon>
        <taxon>Craniata</taxon>
        <taxon>Vertebrata</taxon>
        <taxon>Euteleostomi</taxon>
        <taxon>Lepidosauria</taxon>
        <taxon>Squamata</taxon>
        <taxon>Bifurcata</taxon>
        <taxon>Unidentata</taxon>
        <taxon>Episquamata</taxon>
        <taxon>Toxicofera</taxon>
        <taxon>Iguania</taxon>
        <taxon>Acrodonta</taxon>
        <taxon>Agamidae</taxon>
        <taxon>Amphibolurinae</taxon>
        <taxon>Pogona</taxon>
    </lineage>
</organism>
<dbReference type="PANTHER" id="PTHR14299:SF0">
    <property type="entry name" value="PHORBOL-12-MYRISTATE-13-ACETATE-INDUCED PROTEIN 1"/>
    <property type="match status" value="1"/>
</dbReference>
<proteinExistence type="predicted"/>
<keyword evidence="2" id="KW-1185">Reference proteome</keyword>